<dbReference type="EMBL" id="JBHRZF010000168">
    <property type="protein sequence ID" value="MFC3861968.1"/>
    <property type="molecule type" value="Genomic_DNA"/>
</dbReference>
<dbReference type="PROSITE" id="PS51257">
    <property type="entry name" value="PROKAR_LIPOPROTEIN"/>
    <property type="match status" value="1"/>
</dbReference>
<sequence>MSRRSVADRKLPVMTGWLLVGLLGLGSLSACGSSTTGGTGSVRTDALTFENTTIPVAYVGEEFKTNLMVSGGVGPYAYRVASGTLPPGMSYSGGVLSGKPTQAGSYRFTLEASDANLSNKVATYTLNVNELPPLSLEPTLPPGEIRGETRVPVLVKAPRAVRAARFTWDLGKDVQVTRVQAGDSSSPMFWRQEGSVLSVDLGFKSLPRSGARVALVTVKPVRPAALNATSFWFEARDGTGKVLGEKKRPAPVAPPPVIPASTTPATVTPAPATPAQATPAPATPAQATPATSTPADQKQPGTGGTTDAGPGGSVTAPDSTNTTNTTNQPPTPAPPEEKKP</sequence>
<evidence type="ECO:0000256" key="1">
    <source>
        <dbReference type="SAM" id="MobiDB-lite"/>
    </source>
</evidence>
<feature type="compositionally biased region" description="Low complexity" evidence="1">
    <location>
        <begin position="259"/>
        <end position="295"/>
    </location>
</feature>
<dbReference type="Pfam" id="PF05345">
    <property type="entry name" value="He_PIG"/>
    <property type="match status" value="1"/>
</dbReference>
<evidence type="ECO:0000313" key="2">
    <source>
        <dbReference type="EMBL" id="MFC3861968.1"/>
    </source>
</evidence>
<accession>A0ABV8ACN4</accession>
<feature type="compositionally biased region" description="Gly residues" evidence="1">
    <location>
        <begin position="301"/>
        <end position="312"/>
    </location>
</feature>
<reference evidence="3" key="1">
    <citation type="journal article" date="2019" name="Int. J. Syst. Evol. Microbiol.">
        <title>The Global Catalogue of Microorganisms (GCM) 10K type strain sequencing project: providing services to taxonomists for standard genome sequencing and annotation.</title>
        <authorList>
            <consortium name="The Broad Institute Genomics Platform"/>
            <consortium name="The Broad Institute Genome Sequencing Center for Infectious Disease"/>
            <person name="Wu L."/>
            <person name="Ma J."/>
        </authorList>
    </citation>
    <scope>NUCLEOTIDE SEQUENCE [LARGE SCALE GENOMIC DNA]</scope>
    <source>
        <strain evidence="3">CCTCC AB 2013263</strain>
    </source>
</reference>
<dbReference type="Gene3D" id="2.60.40.10">
    <property type="entry name" value="Immunoglobulins"/>
    <property type="match status" value="1"/>
</dbReference>
<dbReference type="Proteomes" id="UP001595748">
    <property type="component" value="Unassembled WGS sequence"/>
</dbReference>
<protein>
    <submittedName>
        <fullName evidence="2">Ig domain-containing protein</fullName>
    </submittedName>
</protein>
<gene>
    <name evidence="2" type="ORF">ACFOPQ_14460</name>
</gene>
<dbReference type="RefSeq" id="WP_380079385.1">
    <property type="nucleotide sequence ID" value="NZ_JBHRZF010000168.1"/>
</dbReference>
<feature type="region of interest" description="Disordered" evidence="1">
    <location>
        <begin position="243"/>
        <end position="340"/>
    </location>
</feature>
<keyword evidence="3" id="KW-1185">Reference proteome</keyword>
<name>A0ABV8ACN4_9DEIO</name>
<dbReference type="InterPro" id="IPR015919">
    <property type="entry name" value="Cadherin-like_sf"/>
</dbReference>
<dbReference type="InterPro" id="IPR013783">
    <property type="entry name" value="Ig-like_fold"/>
</dbReference>
<dbReference type="SUPFAM" id="SSF49313">
    <property type="entry name" value="Cadherin-like"/>
    <property type="match status" value="1"/>
</dbReference>
<proteinExistence type="predicted"/>
<organism evidence="2 3">
    <name type="scientific">Deinococcus antarcticus</name>
    <dbReference type="NCBI Taxonomy" id="1298767"/>
    <lineage>
        <taxon>Bacteria</taxon>
        <taxon>Thermotogati</taxon>
        <taxon>Deinococcota</taxon>
        <taxon>Deinococci</taxon>
        <taxon>Deinococcales</taxon>
        <taxon>Deinococcaceae</taxon>
        <taxon>Deinococcus</taxon>
    </lineage>
</organism>
<evidence type="ECO:0000313" key="3">
    <source>
        <dbReference type="Proteomes" id="UP001595748"/>
    </source>
</evidence>
<comment type="caution">
    <text evidence="2">The sequence shown here is derived from an EMBL/GenBank/DDBJ whole genome shotgun (WGS) entry which is preliminary data.</text>
</comment>
<feature type="compositionally biased region" description="Low complexity" evidence="1">
    <location>
        <begin position="315"/>
        <end position="328"/>
    </location>
</feature>